<reference evidence="2 3" key="1">
    <citation type="submission" date="2018-07" db="EMBL/GenBank/DDBJ databases">
        <title>Genome guided investigation of antibiotics producing actinomycetales strain isolated from a Macau mangrove ecosystem.</title>
        <authorList>
            <person name="Hu D."/>
        </authorList>
    </citation>
    <scope>NUCLEOTIDE SEQUENCE [LARGE SCALE GENOMIC DNA]</scope>
    <source>
        <strain evidence="2 3">2297</strain>
    </source>
</reference>
<dbReference type="OrthoDB" id="3629585at2"/>
<evidence type="ECO:0000313" key="2">
    <source>
        <dbReference type="EMBL" id="RDD86167.1"/>
    </source>
</evidence>
<dbReference type="EMBL" id="QQBH01000019">
    <property type="protein sequence ID" value="RDD86167.1"/>
    <property type="molecule type" value="Genomic_DNA"/>
</dbReference>
<accession>A0A369V0B3</accession>
<evidence type="ECO:0008006" key="4">
    <source>
        <dbReference type="Google" id="ProtNLM"/>
    </source>
</evidence>
<evidence type="ECO:0000313" key="3">
    <source>
        <dbReference type="Proteomes" id="UP000253742"/>
    </source>
</evidence>
<gene>
    <name evidence="2" type="ORF">DVZ84_25675</name>
</gene>
<protein>
    <recommendedName>
        <fullName evidence="4">Band 7 domain-containing protein</fullName>
    </recommendedName>
</protein>
<feature type="region of interest" description="Disordered" evidence="1">
    <location>
        <begin position="316"/>
        <end position="368"/>
    </location>
</feature>
<dbReference type="RefSeq" id="WP_114531171.1">
    <property type="nucleotide sequence ID" value="NZ_JBIVML010000002.1"/>
</dbReference>
<feature type="compositionally biased region" description="Basic and acidic residues" evidence="1">
    <location>
        <begin position="316"/>
        <end position="358"/>
    </location>
</feature>
<evidence type="ECO:0000256" key="1">
    <source>
        <dbReference type="SAM" id="MobiDB-lite"/>
    </source>
</evidence>
<proteinExistence type="predicted"/>
<dbReference type="AlphaFoldDB" id="A0A369V0B3"/>
<dbReference type="Proteomes" id="UP000253742">
    <property type="component" value="Unassembled WGS sequence"/>
</dbReference>
<feature type="compositionally biased region" description="Acidic residues" evidence="1">
    <location>
        <begin position="359"/>
        <end position="368"/>
    </location>
</feature>
<organism evidence="2 3">
    <name type="scientific">Streptomyces parvulus</name>
    <dbReference type="NCBI Taxonomy" id="146923"/>
    <lineage>
        <taxon>Bacteria</taxon>
        <taxon>Bacillati</taxon>
        <taxon>Actinomycetota</taxon>
        <taxon>Actinomycetes</taxon>
        <taxon>Kitasatosporales</taxon>
        <taxon>Streptomycetaceae</taxon>
        <taxon>Streptomyces</taxon>
    </lineage>
</organism>
<comment type="caution">
    <text evidence="2">The sequence shown here is derived from an EMBL/GenBank/DDBJ whole genome shotgun (WGS) entry which is preliminary data.</text>
</comment>
<sequence>MSPHGKTDLVRRHDVDRATLRRAQRVSEGNTVIVFVDKRGRMVVADHALTASEIWFDRPKVMYEVDMGVHHDLLTLELPSVEEFSFHAEVALSWQVSDATKAIEARLTEAGPVYRPLVHQELRRISERFDIEDRAGAEHALNTEFVCERLALPHGVALRTCSVTLSVDADTRRHIAERTLEKRADEKRRRQHRERVAETDLTAVEESAAHQLEELRKQNAFSLAAMQEEHDIAMRTMRMEFYDRALQDERYGLIKIRLEQAPDEVDSVIELVARQRQVPWEEARAFLATAIDGGLVGTKDLAGLVYQAAATLTEGMREGAARRENRPELGPHTESERDVSGADPRAEVRVERAHVMDGKEDEADERPV</sequence>
<name>A0A369V0B3_9ACTN</name>